<feature type="transmembrane region" description="Helical" evidence="2">
    <location>
        <begin position="108"/>
        <end position="132"/>
    </location>
</feature>
<dbReference type="RefSeq" id="XP_030829691.1">
    <property type="nucleotide sequence ID" value="XM_030973831.1"/>
</dbReference>
<dbReference type="AlphaFoldDB" id="A0A7M7N1U7"/>
<dbReference type="Proteomes" id="UP000007110">
    <property type="component" value="Unassembled WGS sequence"/>
</dbReference>
<sequence length="287" mass="29972">MAAVQYPPNAVAQVVMHQAGGHPVQVGAHQPVNIVVQKSNKSDGYNARSGKITGWIQLSCAIASFVIGIVEPLLGSEVSIVGTGIWSGLFFFLPTGILGIVSNKKNTCVIVAYMVMSIISAIVGFVVFAMGITSAAVSASNTCSFIGLWGCGYAVTNAKVSFDSFLAITGLLELVVAIVAACYCCAGVCCGRKDTPTNTMVYHYQNNATPMMVMVPAPGQQAGQPMLYHQPPPVNQPLGTYPAPVAYPHSGPQPGPGPQPNYNVEAQAPPLYSEVGPDTQTALPAKM</sequence>
<reference evidence="4" key="1">
    <citation type="submission" date="2015-02" db="EMBL/GenBank/DDBJ databases">
        <title>Genome sequencing for Strongylocentrotus purpuratus.</title>
        <authorList>
            <person name="Murali S."/>
            <person name="Liu Y."/>
            <person name="Vee V."/>
            <person name="English A."/>
            <person name="Wang M."/>
            <person name="Skinner E."/>
            <person name="Han Y."/>
            <person name="Muzny D.M."/>
            <person name="Worley K.C."/>
            <person name="Gibbs R.A."/>
        </authorList>
    </citation>
    <scope>NUCLEOTIDE SEQUENCE</scope>
</reference>
<dbReference type="InParanoid" id="A0A7M7N1U7"/>
<dbReference type="KEGG" id="spu:115919744"/>
<dbReference type="OrthoDB" id="10042560at2759"/>
<dbReference type="EnsemblMetazoa" id="XM_030973831">
    <property type="protein sequence ID" value="XP_030829691"/>
    <property type="gene ID" value="LOC115919744"/>
</dbReference>
<feature type="compositionally biased region" description="Polar residues" evidence="1">
    <location>
        <begin position="278"/>
        <end position="287"/>
    </location>
</feature>
<keyword evidence="4" id="KW-1185">Reference proteome</keyword>
<feature type="transmembrane region" description="Helical" evidence="2">
    <location>
        <begin position="80"/>
        <end position="101"/>
    </location>
</feature>
<evidence type="ECO:0000313" key="3">
    <source>
        <dbReference type="EnsemblMetazoa" id="XP_030829691"/>
    </source>
</evidence>
<reference evidence="3" key="2">
    <citation type="submission" date="2021-01" db="UniProtKB">
        <authorList>
            <consortium name="EnsemblMetazoa"/>
        </authorList>
    </citation>
    <scope>IDENTIFICATION</scope>
</reference>
<protein>
    <submittedName>
        <fullName evidence="3">Uncharacterized protein</fullName>
    </submittedName>
</protein>
<dbReference type="GeneID" id="115919744"/>
<evidence type="ECO:0000256" key="2">
    <source>
        <dbReference type="SAM" id="Phobius"/>
    </source>
</evidence>
<accession>A0A7M7N1U7</accession>
<dbReference type="FunCoup" id="A0A7M7N1U7">
    <property type="interactions" value="201"/>
</dbReference>
<dbReference type="PANTHER" id="PTHR23320:SF165">
    <property type="entry name" value="MARVEL DOMAIN-CONTAINING PROTEIN"/>
    <property type="match status" value="1"/>
</dbReference>
<evidence type="ECO:0000256" key="1">
    <source>
        <dbReference type="SAM" id="MobiDB-lite"/>
    </source>
</evidence>
<evidence type="ECO:0000313" key="4">
    <source>
        <dbReference type="Proteomes" id="UP000007110"/>
    </source>
</evidence>
<feature type="transmembrane region" description="Helical" evidence="2">
    <location>
        <begin position="55"/>
        <end position="74"/>
    </location>
</feature>
<feature type="transmembrane region" description="Helical" evidence="2">
    <location>
        <begin position="165"/>
        <end position="190"/>
    </location>
</feature>
<organism evidence="3 4">
    <name type="scientific">Strongylocentrotus purpuratus</name>
    <name type="common">Purple sea urchin</name>
    <dbReference type="NCBI Taxonomy" id="7668"/>
    <lineage>
        <taxon>Eukaryota</taxon>
        <taxon>Metazoa</taxon>
        <taxon>Echinodermata</taxon>
        <taxon>Eleutherozoa</taxon>
        <taxon>Echinozoa</taxon>
        <taxon>Echinoidea</taxon>
        <taxon>Euechinoidea</taxon>
        <taxon>Echinacea</taxon>
        <taxon>Camarodonta</taxon>
        <taxon>Echinidea</taxon>
        <taxon>Strongylocentrotidae</taxon>
        <taxon>Strongylocentrotus</taxon>
    </lineage>
</organism>
<proteinExistence type="predicted"/>
<dbReference type="OMA" id="MHQAGGH"/>
<keyword evidence="2" id="KW-1133">Transmembrane helix</keyword>
<keyword evidence="2" id="KW-0472">Membrane</keyword>
<keyword evidence="2" id="KW-0812">Transmembrane</keyword>
<dbReference type="PANTHER" id="PTHR23320">
    <property type="entry name" value="MEMBRANE-SPANNING 4-DOMAINS SUBFAMILY A MS4A -RELATED"/>
    <property type="match status" value="1"/>
</dbReference>
<dbReference type="InterPro" id="IPR030417">
    <property type="entry name" value="MS4A"/>
</dbReference>
<name>A0A7M7N1U7_STRPU</name>
<feature type="region of interest" description="Disordered" evidence="1">
    <location>
        <begin position="239"/>
        <end position="287"/>
    </location>
</feature>